<feature type="domain" description="DUF218" evidence="2">
    <location>
        <begin position="152"/>
        <end position="280"/>
    </location>
</feature>
<name>A0A2V0PA38_9CHLO</name>
<dbReference type="Proteomes" id="UP000247498">
    <property type="component" value="Unassembled WGS sequence"/>
</dbReference>
<dbReference type="OrthoDB" id="10055554at2759"/>
<comment type="caution">
    <text evidence="3">The sequence shown here is derived from an EMBL/GenBank/DDBJ whole genome shotgun (WGS) entry which is preliminary data.</text>
</comment>
<dbReference type="EMBL" id="BDRX01000046">
    <property type="protein sequence ID" value="GBF93965.1"/>
    <property type="molecule type" value="Genomic_DNA"/>
</dbReference>
<evidence type="ECO:0000313" key="3">
    <source>
        <dbReference type="EMBL" id="GBF93965.1"/>
    </source>
</evidence>
<evidence type="ECO:0000313" key="4">
    <source>
        <dbReference type="Proteomes" id="UP000247498"/>
    </source>
</evidence>
<gene>
    <name evidence="3" type="ORF">Rsub_06214</name>
</gene>
<dbReference type="GO" id="GO:0005886">
    <property type="term" value="C:plasma membrane"/>
    <property type="evidence" value="ECO:0007669"/>
    <property type="project" value="TreeGrafter"/>
</dbReference>
<keyword evidence="4" id="KW-1185">Reference proteome</keyword>
<dbReference type="InterPro" id="IPR003848">
    <property type="entry name" value="DUF218"/>
</dbReference>
<dbReference type="CDD" id="cd06259">
    <property type="entry name" value="YdcF-like"/>
    <property type="match status" value="1"/>
</dbReference>
<proteinExistence type="predicted"/>
<dbReference type="InterPro" id="IPR051599">
    <property type="entry name" value="Cell_Envelope_Assoc"/>
</dbReference>
<dbReference type="InParanoid" id="A0A2V0PA38"/>
<sequence>MIAREAMASGSAHHAARRGLAAALNAVAPRVLRPARCRCAAGPAAVAAASAATSSAASAHSATLARPPAALLGSRAAPRPRPPAQQRQPRRRVACASTPSPRGVAWLDTVRFGEHFGAPGNGAGAGNGAAARAGGAAASAVAALAASGPPLDAVVMLAGGLHPDGGLPDWVSRRLDTSFDIHLTQQRRCPILMLGGGTPHKPPVLAPSGHVVHESTSCADYLISKGADAGALLKEVSSYDTVGNAYFALTIHAIPAGWRRVAVVTSEFHMPRAVALFETIWGLAGRSVYGDESRFELMYVSSSDEGVFDDYVYQARVEKEAQAVANWKATAAKFTSLADFHQWFYSDHLCYAVPKQHLFGVRTIKDERLLASY</sequence>
<organism evidence="3 4">
    <name type="scientific">Raphidocelis subcapitata</name>
    <dbReference type="NCBI Taxonomy" id="307507"/>
    <lineage>
        <taxon>Eukaryota</taxon>
        <taxon>Viridiplantae</taxon>
        <taxon>Chlorophyta</taxon>
        <taxon>core chlorophytes</taxon>
        <taxon>Chlorophyceae</taxon>
        <taxon>CS clade</taxon>
        <taxon>Sphaeropleales</taxon>
        <taxon>Selenastraceae</taxon>
        <taxon>Raphidocelis</taxon>
    </lineage>
</organism>
<dbReference type="Pfam" id="PF02698">
    <property type="entry name" value="DUF218"/>
    <property type="match status" value="1"/>
</dbReference>
<dbReference type="InterPro" id="IPR014729">
    <property type="entry name" value="Rossmann-like_a/b/a_fold"/>
</dbReference>
<dbReference type="PANTHER" id="PTHR30336">
    <property type="entry name" value="INNER MEMBRANE PROTEIN, PROBABLE PERMEASE"/>
    <property type="match status" value="1"/>
</dbReference>
<reference evidence="3 4" key="1">
    <citation type="journal article" date="2018" name="Sci. Rep.">
        <title>Raphidocelis subcapitata (=Pseudokirchneriella subcapitata) provides an insight into genome evolution and environmental adaptations in the Sphaeropleales.</title>
        <authorList>
            <person name="Suzuki S."/>
            <person name="Yamaguchi H."/>
            <person name="Nakajima N."/>
            <person name="Kawachi M."/>
        </authorList>
    </citation>
    <scope>NUCLEOTIDE SEQUENCE [LARGE SCALE GENOMIC DNA]</scope>
    <source>
        <strain evidence="3 4">NIES-35</strain>
    </source>
</reference>
<protein>
    <recommendedName>
        <fullName evidence="2">DUF218 domain-containing protein</fullName>
    </recommendedName>
</protein>
<dbReference type="Gene3D" id="3.40.50.620">
    <property type="entry name" value="HUPs"/>
    <property type="match status" value="1"/>
</dbReference>
<dbReference type="AlphaFoldDB" id="A0A2V0PA38"/>
<feature type="region of interest" description="Disordered" evidence="1">
    <location>
        <begin position="70"/>
        <end position="100"/>
    </location>
</feature>
<accession>A0A2V0PA38</accession>
<dbReference type="PANTHER" id="PTHR30336:SF20">
    <property type="entry name" value="DUF218 DOMAIN-CONTAINING PROTEIN"/>
    <property type="match status" value="1"/>
</dbReference>
<evidence type="ECO:0000256" key="1">
    <source>
        <dbReference type="SAM" id="MobiDB-lite"/>
    </source>
</evidence>
<evidence type="ECO:0000259" key="2">
    <source>
        <dbReference type="Pfam" id="PF02698"/>
    </source>
</evidence>